<dbReference type="EMBL" id="MTKP01000228">
    <property type="protein sequence ID" value="RWX47302.1"/>
    <property type="molecule type" value="Genomic_DNA"/>
</dbReference>
<keyword evidence="1" id="KW-1133">Transmembrane helix</keyword>
<evidence type="ECO:0000313" key="2">
    <source>
        <dbReference type="EMBL" id="RWX47302.1"/>
    </source>
</evidence>
<keyword evidence="3" id="KW-1185">Reference proteome</keyword>
<keyword evidence="1" id="KW-0472">Membrane</keyword>
<accession>A0A3S3R993</accession>
<protein>
    <submittedName>
        <fullName evidence="2">Uncharacterized protein</fullName>
    </submittedName>
</protein>
<comment type="caution">
    <text evidence="2">The sequence shown here is derived from an EMBL/GenBank/DDBJ whole genome shotgun (WGS) entry which is preliminary data.</text>
</comment>
<name>A0A3S3R993_9BACT</name>
<sequence>MVSHKKDKNGVPPLITREYNEKKRTIYLDYFIILSIFLTCFFSQSVFAQEEPDDVLATVNEALKQYKLGEFAGAISNLDYATQLIRQKRSERMKALLPKPLSGWQAKPAKAQALGTAVFGGGMTVSRDYYTDKGATLSIEMVSDSPVLQSIMTMLNNPMFAGAAGGIIKTIKRQRAMIKYDEKDRKGEIDIVVASRFMVTVKGRGIERETLLKFAESIDFDGLAKN</sequence>
<evidence type="ECO:0000256" key="1">
    <source>
        <dbReference type="SAM" id="Phobius"/>
    </source>
</evidence>
<organism evidence="2 3">
    <name type="scientific">Candidatus Electrothrix communis</name>
    <dbReference type="NCBI Taxonomy" id="1859133"/>
    <lineage>
        <taxon>Bacteria</taxon>
        <taxon>Pseudomonadati</taxon>
        <taxon>Thermodesulfobacteriota</taxon>
        <taxon>Desulfobulbia</taxon>
        <taxon>Desulfobulbales</taxon>
        <taxon>Desulfobulbaceae</taxon>
        <taxon>Candidatus Electrothrix</taxon>
    </lineage>
</organism>
<feature type="transmembrane region" description="Helical" evidence="1">
    <location>
        <begin position="27"/>
        <end position="47"/>
    </location>
</feature>
<dbReference type="Proteomes" id="UP000288086">
    <property type="component" value="Unassembled WGS sequence"/>
</dbReference>
<evidence type="ECO:0000313" key="3">
    <source>
        <dbReference type="Proteomes" id="UP000288086"/>
    </source>
</evidence>
<gene>
    <name evidence="2" type="ORF">VT98_12282</name>
</gene>
<dbReference type="AlphaFoldDB" id="A0A3S3R993"/>
<proteinExistence type="predicted"/>
<reference evidence="2 3" key="1">
    <citation type="submission" date="2017-01" db="EMBL/GenBank/DDBJ databases">
        <title>The cable genome- insights into the physiology and evolution of filamentous bacteria capable of sulfide oxidation via long distance electron transfer.</title>
        <authorList>
            <person name="Schreiber L."/>
            <person name="Bjerg J.T."/>
            <person name="Boggild A."/>
            <person name="Van De Vossenberg J."/>
            <person name="Meysman F."/>
            <person name="Nielsen L.P."/>
            <person name="Schramm A."/>
            <person name="Kjeldsen K.U."/>
        </authorList>
    </citation>
    <scope>NUCLEOTIDE SEQUENCE [LARGE SCALE GENOMIC DNA]</scope>
    <source>
        <strain evidence="2">A1</strain>
    </source>
</reference>
<keyword evidence="1" id="KW-0812">Transmembrane</keyword>